<name>A0A6H3GY15_OENOE</name>
<dbReference type="PANTHER" id="PTHR12126:SF16">
    <property type="entry name" value="MIOREX COMPLEX COMPONENT 2"/>
    <property type="match status" value="1"/>
</dbReference>
<evidence type="ECO:0000313" key="4">
    <source>
        <dbReference type="Proteomes" id="UP000181728"/>
    </source>
</evidence>
<dbReference type="InterPro" id="IPR036291">
    <property type="entry name" value="NAD(P)-bd_dom_sf"/>
</dbReference>
<dbReference type="SUPFAM" id="SSF51735">
    <property type="entry name" value="NAD(P)-binding Rossmann-fold domains"/>
    <property type="match status" value="1"/>
</dbReference>
<dbReference type="InterPro" id="IPR051207">
    <property type="entry name" value="ComplexI_NDUFA9_subunit"/>
</dbReference>
<dbReference type="EMBL" id="LR031358">
    <property type="protein sequence ID" value="VDB97227.1"/>
    <property type="molecule type" value="Genomic_DNA"/>
</dbReference>
<protein>
    <submittedName>
        <fullName evidence="2">NAD-binding protein</fullName>
    </submittedName>
    <submittedName>
        <fullName evidence="3">Nucleoside-diphosphate-sugar epimerase</fullName>
    </submittedName>
</protein>
<reference evidence="3 5" key="2">
    <citation type="submission" date="2018-08" db="EMBL/GenBank/DDBJ databases">
        <authorList>
            <person name="Lorentzen P. G. S. M."/>
        </authorList>
    </citation>
    <scope>NUCLEOTIDE SEQUENCE [LARGE SCALE GENOMIC DNA]</scope>
    <source>
        <strain evidence="3 5">CRBO_1381</strain>
    </source>
</reference>
<dbReference type="PANTHER" id="PTHR12126">
    <property type="entry name" value="NADH-UBIQUINONE OXIDOREDUCTASE 39 KDA SUBUNIT-RELATED"/>
    <property type="match status" value="1"/>
</dbReference>
<dbReference type="AlphaFoldDB" id="A0A6H3GY15"/>
<feature type="domain" description="NAD(P)-binding" evidence="1">
    <location>
        <begin position="7"/>
        <end position="162"/>
    </location>
</feature>
<evidence type="ECO:0000259" key="1">
    <source>
        <dbReference type="Pfam" id="PF13460"/>
    </source>
</evidence>
<evidence type="ECO:0000313" key="2">
    <source>
        <dbReference type="EMBL" id="OIM21990.1"/>
    </source>
</evidence>
<dbReference type="Proteomes" id="UP000294726">
    <property type="component" value="Chromosome"/>
</dbReference>
<dbReference type="InterPro" id="IPR016040">
    <property type="entry name" value="NAD(P)-bd_dom"/>
</dbReference>
<sequence length="210" mass="24218">MKIVVFGGSGFIGQKLLEILVERGHDIISVSRHGRPDSLTEKWADKITWVSSDILNDHEWQKYVKDADWIIDSVGILFENPKKNITYDRFIVQPVREITDFLKNNKSENRFLFISANKGPFIFRKYMEAKYLAEKITKRQNKNNLIVYPGLVFDSAKTSSIVITLPLRILSHIPLLNKVIIGYLPIKRVTLAKEISKIIDGGQSIYTKRR</sequence>
<dbReference type="Proteomes" id="UP000181728">
    <property type="component" value="Unassembled WGS sequence"/>
</dbReference>
<evidence type="ECO:0000313" key="3">
    <source>
        <dbReference type="EMBL" id="VDB97227.1"/>
    </source>
</evidence>
<dbReference type="Pfam" id="PF13460">
    <property type="entry name" value="NAD_binding_10"/>
    <property type="match status" value="1"/>
</dbReference>
<dbReference type="GO" id="GO:0044877">
    <property type="term" value="F:protein-containing complex binding"/>
    <property type="evidence" value="ECO:0007669"/>
    <property type="project" value="TreeGrafter"/>
</dbReference>
<gene>
    <name evidence="2" type="ORF">ATX59_01230</name>
    <name evidence="3" type="ORF">OENI_0231</name>
</gene>
<dbReference type="RefSeq" id="WP_002822475.1">
    <property type="nucleotide sequence ID" value="NZ_CP014324.1"/>
</dbReference>
<organism evidence="2 4">
    <name type="scientific">Oenococcus oeni</name>
    <name type="common">Leuconostoc oenos</name>
    <dbReference type="NCBI Taxonomy" id="1247"/>
    <lineage>
        <taxon>Bacteria</taxon>
        <taxon>Bacillati</taxon>
        <taxon>Bacillota</taxon>
        <taxon>Bacilli</taxon>
        <taxon>Lactobacillales</taxon>
        <taxon>Lactobacillaceae</taxon>
        <taxon>Oenococcus</taxon>
    </lineage>
</organism>
<accession>A0A6H3GY15</accession>
<dbReference type="EMBL" id="MLOK01000018">
    <property type="protein sequence ID" value="OIM21990.1"/>
    <property type="molecule type" value="Genomic_DNA"/>
</dbReference>
<dbReference type="Gene3D" id="3.40.50.720">
    <property type="entry name" value="NAD(P)-binding Rossmann-like Domain"/>
    <property type="match status" value="1"/>
</dbReference>
<evidence type="ECO:0000313" key="5">
    <source>
        <dbReference type="Proteomes" id="UP000294726"/>
    </source>
</evidence>
<proteinExistence type="predicted"/>
<reference evidence="2 4" key="1">
    <citation type="journal article" date="2016" name="BMC Genomics">
        <title>Consensus pan-genome assembly of the specialised wine bacterium Oenococcus oeni.</title>
        <authorList>
            <person name="Sternes P.R."/>
            <person name="Borneman A.R."/>
        </authorList>
    </citation>
    <scope>NUCLEOTIDE SEQUENCE [LARGE SCALE GENOMIC DNA]</scope>
    <source>
        <strain evidence="2 4">AWRIB661</strain>
    </source>
</reference>